<reference evidence="3" key="2">
    <citation type="submission" date="2020-11" db="EMBL/GenBank/DDBJ databases">
        <authorList>
            <consortium name="DOE Joint Genome Institute"/>
            <person name="Kuo A."/>
            <person name="Miyauchi S."/>
            <person name="Kiss E."/>
            <person name="Drula E."/>
            <person name="Kohler A."/>
            <person name="Sanchez-Garcia M."/>
            <person name="Andreopoulos B."/>
            <person name="Barry K.W."/>
            <person name="Bonito G."/>
            <person name="Buee M."/>
            <person name="Carver A."/>
            <person name="Chen C."/>
            <person name="Cichocki N."/>
            <person name="Clum A."/>
            <person name="Culley D."/>
            <person name="Crous P.W."/>
            <person name="Fauchery L."/>
            <person name="Girlanda M."/>
            <person name="Hayes R."/>
            <person name="Keri Z."/>
            <person name="Labutti K."/>
            <person name="Lipzen A."/>
            <person name="Lombard V."/>
            <person name="Magnuson J."/>
            <person name="Maillard F."/>
            <person name="Morin E."/>
            <person name="Murat C."/>
            <person name="Nolan M."/>
            <person name="Ohm R."/>
            <person name="Pangilinan J."/>
            <person name="Pereira M."/>
            <person name="Perotto S."/>
            <person name="Peter M."/>
            <person name="Riley R."/>
            <person name="Sitrit Y."/>
            <person name="Stielow B."/>
            <person name="Szollosi G."/>
            <person name="Zifcakova L."/>
            <person name="Stursova M."/>
            <person name="Spatafora J.W."/>
            <person name="Tedersoo L."/>
            <person name="Vaario L.-M."/>
            <person name="Yamada A."/>
            <person name="Yan M."/>
            <person name="Wang P."/>
            <person name="Xu J."/>
            <person name="Bruns T."/>
            <person name="Baldrian P."/>
            <person name="Vilgalys R."/>
            <person name="Henrissat B."/>
            <person name="Grigoriev I.V."/>
            <person name="Hibbett D."/>
            <person name="Nagy L.G."/>
            <person name="Martin F.M."/>
        </authorList>
    </citation>
    <scope>NUCLEOTIDE SEQUENCE</scope>
    <source>
        <strain evidence="3">UH-Tt-Lm1</strain>
    </source>
</reference>
<evidence type="ECO:0000259" key="2">
    <source>
        <dbReference type="Pfam" id="PF20236"/>
    </source>
</evidence>
<feature type="compositionally biased region" description="Acidic residues" evidence="1">
    <location>
        <begin position="81"/>
        <end position="92"/>
    </location>
</feature>
<protein>
    <recommendedName>
        <fullName evidence="2">DUF6593 domain-containing protein</fullName>
    </recommendedName>
</protein>
<dbReference type="Pfam" id="PF20236">
    <property type="entry name" value="DUF6593"/>
    <property type="match status" value="1"/>
</dbReference>
<sequence>MSGCTLQLTRNSALRTTLVDAASGHAKYQIDTPRRIARRMTRIKKLDSTEQYPIHLSDADSDSDDDVTVIGESESKKGMDDGEEEDEAMTEVPEASDDVARIYWNWFSSDKIVFQGKITTRSEFLPKCGKMKGSFVFTGPDGVQYRWAMGALGMNYPKLVTADEKKEVIAEFHRAHYITKRKKARIEVQLAGMGMLDYIVLTFVFAEEKRRERERRTRSGG</sequence>
<dbReference type="AlphaFoldDB" id="A0A9P6HRN8"/>
<dbReference type="InterPro" id="IPR046528">
    <property type="entry name" value="DUF6593"/>
</dbReference>
<name>A0A9P6HRN8_9AGAM</name>
<dbReference type="OrthoDB" id="3360976at2759"/>
<reference evidence="3" key="1">
    <citation type="journal article" date="2020" name="Nat. Commun.">
        <title>Large-scale genome sequencing of mycorrhizal fungi provides insights into the early evolution of symbiotic traits.</title>
        <authorList>
            <person name="Miyauchi S."/>
            <person name="Kiss E."/>
            <person name="Kuo A."/>
            <person name="Drula E."/>
            <person name="Kohler A."/>
            <person name="Sanchez-Garcia M."/>
            <person name="Morin E."/>
            <person name="Andreopoulos B."/>
            <person name="Barry K.W."/>
            <person name="Bonito G."/>
            <person name="Buee M."/>
            <person name="Carver A."/>
            <person name="Chen C."/>
            <person name="Cichocki N."/>
            <person name="Clum A."/>
            <person name="Culley D."/>
            <person name="Crous P.W."/>
            <person name="Fauchery L."/>
            <person name="Girlanda M."/>
            <person name="Hayes R.D."/>
            <person name="Keri Z."/>
            <person name="LaButti K."/>
            <person name="Lipzen A."/>
            <person name="Lombard V."/>
            <person name="Magnuson J."/>
            <person name="Maillard F."/>
            <person name="Murat C."/>
            <person name="Nolan M."/>
            <person name="Ohm R.A."/>
            <person name="Pangilinan J."/>
            <person name="Pereira M.F."/>
            <person name="Perotto S."/>
            <person name="Peter M."/>
            <person name="Pfister S."/>
            <person name="Riley R."/>
            <person name="Sitrit Y."/>
            <person name="Stielow J.B."/>
            <person name="Szollosi G."/>
            <person name="Zifcakova L."/>
            <person name="Stursova M."/>
            <person name="Spatafora J.W."/>
            <person name="Tedersoo L."/>
            <person name="Vaario L.M."/>
            <person name="Yamada A."/>
            <person name="Yan M."/>
            <person name="Wang P."/>
            <person name="Xu J."/>
            <person name="Bruns T."/>
            <person name="Baldrian P."/>
            <person name="Vilgalys R."/>
            <person name="Dunand C."/>
            <person name="Henrissat B."/>
            <person name="Grigoriev I.V."/>
            <person name="Hibbett D."/>
            <person name="Nagy L.G."/>
            <person name="Martin F.M."/>
        </authorList>
    </citation>
    <scope>NUCLEOTIDE SEQUENCE</scope>
    <source>
        <strain evidence="3">UH-Tt-Lm1</strain>
    </source>
</reference>
<feature type="domain" description="DUF6593" evidence="2">
    <location>
        <begin position="89"/>
        <end position="212"/>
    </location>
</feature>
<evidence type="ECO:0000313" key="3">
    <source>
        <dbReference type="EMBL" id="KAF9793509.1"/>
    </source>
</evidence>
<dbReference type="Proteomes" id="UP000736335">
    <property type="component" value="Unassembled WGS sequence"/>
</dbReference>
<evidence type="ECO:0000256" key="1">
    <source>
        <dbReference type="SAM" id="MobiDB-lite"/>
    </source>
</evidence>
<proteinExistence type="predicted"/>
<organism evidence="3 4">
    <name type="scientific">Thelephora terrestris</name>
    <dbReference type="NCBI Taxonomy" id="56493"/>
    <lineage>
        <taxon>Eukaryota</taxon>
        <taxon>Fungi</taxon>
        <taxon>Dikarya</taxon>
        <taxon>Basidiomycota</taxon>
        <taxon>Agaricomycotina</taxon>
        <taxon>Agaricomycetes</taxon>
        <taxon>Thelephorales</taxon>
        <taxon>Thelephoraceae</taxon>
        <taxon>Thelephora</taxon>
    </lineage>
</organism>
<gene>
    <name evidence="3" type="ORF">BJ322DRAFT_1035109</name>
</gene>
<dbReference type="EMBL" id="WIUZ02000001">
    <property type="protein sequence ID" value="KAF9793509.1"/>
    <property type="molecule type" value="Genomic_DNA"/>
</dbReference>
<feature type="region of interest" description="Disordered" evidence="1">
    <location>
        <begin position="54"/>
        <end position="92"/>
    </location>
</feature>
<evidence type="ECO:0000313" key="4">
    <source>
        <dbReference type="Proteomes" id="UP000736335"/>
    </source>
</evidence>
<accession>A0A9P6HRN8</accession>
<comment type="caution">
    <text evidence="3">The sequence shown here is derived from an EMBL/GenBank/DDBJ whole genome shotgun (WGS) entry which is preliminary data.</text>
</comment>
<keyword evidence="4" id="KW-1185">Reference proteome</keyword>